<dbReference type="Pfam" id="PF01822">
    <property type="entry name" value="WSC"/>
    <property type="match status" value="1"/>
</dbReference>
<feature type="region of interest" description="Disordered" evidence="1">
    <location>
        <begin position="359"/>
        <end position="458"/>
    </location>
</feature>
<evidence type="ECO:0000256" key="1">
    <source>
        <dbReference type="SAM" id="MobiDB-lite"/>
    </source>
</evidence>
<feature type="region of interest" description="Disordered" evidence="1">
    <location>
        <begin position="138"/>
        <end position="159"/>
    </location>
</feature>
<dbReference type="PROSITE" id="PS51212">
    <property type="entry name" value="WSC"/>
    <property type="match status" value="1"/>
</dbReference>
<feature type="compositionally biased region" description="Polar residues" evidence="1">
    <location>
        <begin position="389"/>
        <end position="449"/>
    </location>
</feature>
<dbReference type="InterPro" id="IPR018535">
    <property type="entry name" value="DUF1996"/>
</dbReference>
<dbReference type="PANTHER" id="PTHR43662:SF11">
    <property type="entry name" value="WSC DOMAIN-CONTAINING PROTEIN"/>
    <property type="match status" value="1"/>
</dbReference>
<evidence type="ECO:0000259" key="2">
    <source>
        <dbReference type="PROSITE" id="PS51212"/>
    </source>
</evidence>
<accession>A0A179FXK5</accession>
<comment type="caution">
    <text evidence="3">The sequence shown here is derived from an EMBL/GenBank/DDBJ whole genome shotgun (WGS) entry which is preliminary data.</text>
</comment>
<evidence type="ECO:0000313" key="4">
    <source>
        <dbReference type="Proteomes" id="UP000078397"/>
    </source>
</evidence>
<name>A0A179FXK5_METCM</name>
<dbReference type="RefSeq" id="XP_018146899.1">
    <property type="nucleotide sequence ID" value="XM_018282428.1"/>
</dbReference>
<dbReference type="InterPro" id="IPR002889">
    <property type="entry name" value="WSC_carb-bd"/>
</dbReference>
<organism evidence="3 4">
    <name type="scientific">Pochonia chlamydosporia 170</name>
    <dbReference type="NCBI Taxonomy" id="1380566"/>
    <lineage>
        <taxon>Eukaryota</taxon>
        <taxon>Fungi</taxon>
        <taxon>Dikarya</taxon>
        <taxon>Ascomycota</taxon>
        <taxon>Pezizomycotina</taxon>
        <taxon>Sordariomycetes</taxon>
        <taxon>Hypocreomycetidae</taxon>
        <taxon>Hypocreales</taxon>
        <taxon>Clavicipitaceae</taxon>
        <taxon>Pochonia</taxon>
    </lineage>
</organism>
<feature type="domain" description="WSC" evidence="2">
    <location>
        <begin position="491"/>
        <end position="583"/>
    </location>
</feature>
<dbReference type="EMBL" id="LSBJ02000002">
    <property type="protein sequence ID" value="OAQ70362.1"/>
    <property type="molecule type" value="Genomic_DNA"/>
</dbReference>
<sequence>MKLNAVAAATALVGSVAAAKNERTFAVLRFTNKQLTKGRVDPIVTPGKPSTHVHNVLGGSAFGISSTGKDLMESKCSTAMIKGDNSNYWFPSLYFKDPKTGKLEDVEVFYANAYYFFEPTNDDIKAFPVGLSVVSGDPKLRDPPKGGASSNLDPSRGPVNPIKYTCPRSNFNPPSWPSNSNGLMAGIQDPNNKGEGVGFPDMNCDGYASPLRADVHFPSCYNPAAGLTNYKENMAFPSDAGNGKSDCPKGWIHVPHLFLEVYWNTPLFKDRWTQGKGKQPFVLSNGDATGYSNHADFMAGWDEKLLQHIIDTCNAGSQGMDKCPGLFYGLNKGDCTIPNPVEEKINGVLDVLPGDNPITGWSYGGNGTSPGGNDPQPSKSQTGGGDNTVKPTSTKPPGGENTNKPSNKPTTEVNKPTTDGNKPTSTKNPGNTATSKPAATSDVTGSKPTLPTEPSKCTPKVHTVYETVTVTAQMPGITNPPVSNSTRTAGGFTYAGCFKDSSNRALNGEIRPNLGAMSNEKCVKHCSAAGYALAGTEYGGQCYCGNELVGSQKLDDSTCNVACEGDKSDVCGGGWALSVYSKDGEASLKGAKGRRYVHEHLQRHRSPHY</sequence>
<evidence type="ECO:0000313" key="3">
    <source>
        <dbReference type="EMBL" id="OAQ70362.1"/>
    </source>
</evidence>
<dbReference type="PANTHER" id="PTHR43662">
    <property type="match status" value="1"/>
</dbReference>
<dbReference type="AlphaFoldDB" id="A0A179FXK5"/>
<gene>
    <name evidence="3" type="ORF">VFPPC_02847</name>
</gene>
<dbReference type="Pfam" id="PF09362">
    <property type="entry name" value="DUF1996"/>
    <property type="match status" value="1"/>
</dbReference>
<dbReference type="STRING" id="1380566.A0A179FXK5"/>
<protein>
    <submittedName>
        <fullName evidence="3">WSC domain-containing protein</fullName>
    </submittedName>
</protein>
<keyword evidence="4" id="KW-1185">Reference proteome</keyword>
<dbReference type="SMART" id="SM00321">
    <property type="entry name" value="WSC"/>
    <property type="match status" value="1"/>
</dbReference>
<dbReference type="Proteomes" id="UP000078397">
    <property type="component" value="Unassembled WGS sequence"/>
</dbReference>
<dbReference type="KEGG" id="pchm:VFPPC_02847"/>
<reference evidence="3 4" key="1">
    <citation type="journal article" date="2016" name="PLoS Pathog.">
        <title>Biosynthesis of antibiotic leucinostatins in bio-control fungus Purpureocillium lilacinum and their inhibition on phytophthora revealed by genome mining.</title>
        <authorList>
            <person name="Wang G."/>
            <person name="Liu Z."/>
            <person name="Lin R."/>
            <person name="Li E."/>
            <person name="Mao Z."/>
            <person name="Ling J."/>
            <person name="Yang Y."/>
            <person name="Yin W.B."/>
            <person name="Xie B."/>
        </authorList>
    </citation>
    <scope>NUCLEOTIDE SEQUENCE [LARGE SCALE GENOMIC DNA]</scope>
    <source>
        <strain evidence="3">170</strain>
    </source>
</reference>
<proteinExistence type="predicted"/>
<dbReference type="OrthoDB" id="74764at2759"/>
<dbReference type="GeneID" id="28846422"/>